<feature type="domain" description="Inositol polyphosphate-related phosphatase" evidence="2">
    <location>
        <begin position="1"/>
        <end position="363"/>
    </location>
</feature>
<dbReference type="SUPFAM" id="SSF56219">
    <property type="entry name" value="DNase I-like"/>
    <property type="match status" value="1"/>
</dbReference>
<dbReference type="STRING" id="1890683.A0A427Y942"/>
<name>A0A427Y942_9TREE</name>
<dbReference type="PANTHER" id="PTHR11200:SF286">
    <property type="entry name" value="5-PHOSPHATASE, PUTATIVE (AFU_ORTHOLOGUE AFUA_5G07600)-RELATED"/>
    <property type="match status" value="1"/>
</dbReference>
<dbReference type="Gene3D" id="3.60.10.10">
    <property type="entry name" value="Endonuclease/exonuclease/phosphatase"/>
    <property type="match status" value="1"/>
</dbReference>
<dbReference type="OrthoDB" id="62798at2759"/>
<feature type="region of interest" description="Disordered" evidence="1">
    <location>
        <begin position="313"/>
        <end position="333"/>
    </location>
</feature>
<organism evidence="3 4">
    <name type="scientific">Saitozyma podzolica</name>
    <dbReference type="NCBI Taxonomy" id="1890683"/>
    <lineage>
        <taxon>Eukaryota</taxon>
        <taxon>Fungi</taxon>
        <taxon>Dikarya</taxon>
        <taxon>Basidiomycota</taxon>
        <taxon>Agaricomycotina</taxon>
        <taxon>Tremellomycetes</taxon>
        <taxon>Tremellales</taxon>
        <taxon>Trimorphomycetaceae</taxon>
        <taxon>Saitozyma</taxon>
    </lineage>
</organism>
<dbReference type="InterPro" id="IPR000300">
    <property type="entry name" value="IPPc"/>
</dbReference>
<proteinExistence type="predicted"/>
<protein>
    <recommendedName>
        <fullName evidence="2">Inositol polyphosphate-related phosphatase domain-containing protein</fullName>
    </recommendedName>
</protein>
<dbReference type="EMBL" id="RSCD01000017">
    <property type="protein sequence ID" value="RSH87487.1"/>
    <property type="molecule type" value="Genomic_DNA"/>
</dbReference>
<reference evidence="3 4" key="1">
    <citation type="submission" date="2018-11" db="EMBL/GenBank/DDBJ databases">
        <title>Genome sequence of Saitozyma podzolica DSM 27192.</title>
        <authorList>
            <person name="Aliyu H."/>
            <person name="Gorte O."/>
            <person name="Ochsenreither K."/>
        </authorList>
    </citation>
    <scope>NUCLEOTIDE SEQUENCE [LARGE SCALE GENOMIC DNA]</scope>
    <source>
        <strain evidence="3 4">DSM 27192</strain>
    </source>
</reference>
<sequence length="449" mass="49360">MSLNIFLTTWNTGLQGSKAQSQDLTSWLLPVLHKTATDPELPSGQIPDIYAIAVQELLPVHLALAGLSGPVLLALTDRIQSLLTSHATSISPEKTKERYHLVSRVSHGGNALWVFARERTTNGRLGKPMTATLGLFYGGMGNKGAVGVRLPVQRGEKAGWETLTFVCTHLEAHDHNLPRRNAQYQSILSSLIFRASDPLATPYQPYETSHLFLLGDLNYRLVRLPSGVYPREAQQEDDDLQLEKERFEMVELDTLRIEQREGRAFGGLREGDLSRFAPTYKRIVGQVDGYSRKRIPGYTDRILFASHSDPPHLFSPQATLSPQPPPSSGETTAIRHFSSTPELTLSDHKPVHAVIELPPATHSAPAPHLAPVLAPPPSPHGPIPPPTPYEVLLAWKVMGTVLDRLVGWPWCLLVVLGWGDSRAGLGVGAFVAMVWGVWWTGLWSGGWSA</sequence>
<accession>A0A427Y942</accession>
<dbReference type="InterPro" id="IPR036691">
    <property type="entry name" value="Endo/exonu/phosph_ase_sf"/>
</dbReference>
<evidence type="ECO:0000313" key="4">
    <source>
        <dbReference type="Proteomes" id="UP000279259"/>
    </source>
</evidence>
<dbReference type="PANTHER" id="PTHR11200">
    <property type="entry name" value="INOSITOL 5-PHOSPHATASE"/>
    <property type="match status" value="1"/>
</dbReference>
<dbReference type="SMART" id="SM00128">
    <property type="entry name" value="IPPc"/>
    <property type="match status" value="1"/>
</dbReference>
<evidence type="ECO:0000256" key="1">
    <source>
        <dbReference type="SAM" id="MobiDB-lite"/>
    </source>
</evidence>
<comment type="caution">
    <text evidence="3">The sequence shown here is derived from an EMBL/GenBank/DDBJ whole genome shotgun (WGS) entry which is preliminary data.</text>
</comment>
<dbReference type="Proteomes" id="UP000279259">
    <property type="component" value="Unassembled WGS sequence"/>
</dbReference>
<dbReference type="AlphaFoldDB" id="A0A427Y942"/>
<gene>
    <name evidence="3" type="ORF">EHS25_003397</name>
</gene>
<keyword evidence="4" id="KW-1185">Reference proteome</keyword>
<dbReference type="InterPro" id="IPR046985">
    <property type="entry name" value="IP5"/>
</dbReference>
<dbReference type="Pfam" id="PF22669">
    <property type="entry name" value="Exo_endo_phos2"/>
    <property type="match status" value="1"/>
</dbReference>
<dbReference type="GO" id="GO:0004439">
    <property type="term" value="F:phosphatidylinositol-4,5-bisphosphate 5-phosphatase activity"/>
    <property type="evidence" value="ECO:0007669"/>
    <property type="project" value="TreeGrafter"/>
</dbReference>
<evidence type="ECO:0000259" key="2">
    <source>
        <dbReference type="SMART" id="SM00128"/>
    </source>
</evidence>
<evidence type="ECO:0000313" key="3">
    <source>
        <dbReference type="EMBL" id="RSH87487.1"/>
    </source>
</evidence>
<dbReference type="GO" id="GO:0046856">
    <property type="term" value="P:phosphatidylinositol dephosphorylation"/>
    <property type="evidence" value="ECO:0007669"/>
    <property type="project" value="InterPro"/>
</dbReference>